<evidence type="ECO:0000256" key="7">
    <source>
        <dbReference type="ARBA" id="ARBA00022989"/>
    </source>
</evidence>
<protein>
    <recommendedName>
        <fullName evidence="10">Cytochrome b6-f complex subunit PetN</fullName>
    </recommendedName>
    <alternativeName>
        <fullName evidence="11">Cytochrome b6-f complex subunit VIII</fullName>
    </alternativeName>
</protein>
<name>A0AAX4P478_9CHLO</name>
<dbReference type="AlphaFoldDB" id="A0AAX4P478"/>
<organism evidence="14 15">
    <name type="scientific">Chloropicon roscoffensis</name>
    <dbReference type="NCBI Taxonomy" id="1461544"/>
    <lineage>
        <taxon>Eukaryota</taxon>
        <taxon>Viridiplantae</taxon>
        <taxon>Chlorophyta</taxon>
        <taxon>Chloropicophyceae</taxon>
        <taxon>Chloropicales</taxon>
        <taxon>Chloropicaceae</taxon>
        <taxon>Chloropicon</taxon>
    </lineage>
</organism>
<dbReference type="GO" id="GO:0016020">
    <property type="term" value="C:membrane"/>
    <property type="evidence" value="ECO:0007669"/>
    <property type="project" value="UniProtKB-SubCell"/>
</dbReference>
<comment type="function">
    <text evidence="1">Component of the cytochrome b6-f complex, which mediates electron transfer between photosystem II (PSII) and photosystem I (PSI), cyclic electron flow around PSI, and state transitions.</text>
</comment>
<dbReference type="InterPro" id="IPR036143">
    <property type="entry name" value="Cytochr_b6-f_cplx_su8_sf"/>
</dbReference>
<feature type="transmembrane region" description="Helical" evidence="13">
    <location>
        <begin position="78"/>
        <end position="100"/>
    </location>
</feature>
<evidence type="ECO:0000313" key="15">
    <source>
        <dbReference type="Proteomes" id="UP001472866"/>
    </source>
</evidence>
<evidence type="ECO:0000256" key="10">
    <source>
        <dbReference type="ARBA" id="ARBA00031459"/>
    </source>
</evidence>
<feature type="compositionally biased region" description="Polar residues" evidence="12">
    <location>
        <begin position="23"/>
        <end position="38"/>
    </location>
</feature>
<sequence length="105" mass="10655">MTSVRCAARPALPTSRASRGALRTTTRSQAQRGSNQAKVTRAVEKAALGSAVGAAAMALAPAAQAAQELAQVAEGEPLLVSVGWGALMASFSFSLCLVVWGRSGL</sequence>
<evidence type="ECO:0000256" key="6">
    <source>
        <dbReference type="ARBA" id="ARBA00022982"/>
    </source>
</evidence>
<comment type="subcellular location">
    <subcellularLocation>
        <location evidence="2">Membrane</location>
        <topology evidence="2">Single-pass membrane protein</topology>
    </subcellularLocation>
</comment>
<evidence type="ECO:0000256" key="4">
    <source>
        <dbReference type="ARBA" id="ARBA00022448"/>
    </source>
</evidence>
<evidence type="ECO:0000256" key="5">
    <source>
        <dbReference type="ARBA" id="ARBA00022692"/>
    </source>
</evidence>
<gene>
    <name evidence="14" type="ORF">HKI87_03g24150</name>
</gene>
<comment type="similarity">
    <text evidence="3">Belongs to the PetN family.</text>
</comment>
<dbReference type="Pfam" id="PF03742">
    <property type="entry name" value="PetN"/>
    <property type="match status" value="1"/>
</dbReference>
<evidence type="ECO:0000256" key="11">
    <source>
        <dbReference type="ARBA" id="ARBA00031982"/>
    </source>
</evidence>
<keyword evidence="5 13" id="KW-0812">Transmembrane</keyword>
<evidence type="ECO:0000256" key="9">
    <source>
        <dbReference type="ARBA" id="ARBA00025834"/>
    </source>
</evidence>
<feature type="transmembrane region" description="Helical" evidence="13">
    <location>
        <begin position="46"/>
        <end position="66"/>
    </location>
</feature>
<keyword evidence="4" id="KW-0813">Transport</keyword>
<feature type="region of interest" description="Disordered" evidence="12">
    <location>
        <begin position="1"/>
        <end position="38"/>
    </location>
</feature>
<evidence type="ECO:0000256" key="13">
    <source>
        <dbReference type="SAM" id="Phobius"/>
    </source>
</evidence>
<dbReference type="HAMAP" id="MF_00395">
    <property type="entry name" value="Cytb6_f_PetN"/>
    <property type="match status" value="1"/>
</dbReference>
<dbReference type="Proteomes" id="UP001472866">
    <property type="component" value="Chromosome 03"/>
</dbReference>
<dbReference type="EMBL" id="CP151503">
    <property type="protein sequence ID" value="WZN60881.1"/>
    <property type="molecule type" value="Genomic_DNA"/>
</dbReference>
<keyword evidence="8 13" id="KW-0472">Membrane</keyword>
<reference evidence="14 15" key="1">
    <citation type="submission" date="2024-03" db="EMBL/GenBank/DDBJ databases">
        <title>Complete genome sequence of the green alga Chloropicon roscoffensis RCC1871.</title>
        <authorList>
            <person name="Lemieux C."/>
            <person name="Pombert J.-F."/>
            <person name="Otis C."/>
            <person name="Turmel M."/>
        </authorList>
    </citation>
    <scope>NUCLEOTIDE SEQUENCE [LARGE SCALE GENOMIC DNA]</scope>
    <source>
        <strain evidence="14 15">RCC1871</strain>
    </source>
</reference>
<evidence type="ECO:0000256" key="1">
    <source>
        <dbReference type="ARBA" id="ARBA00003068"/>
    </source>
</evidence>
<evidence type="ECO:0000256" key="12">
    <source>
        <dbReference type="SAM" id="MobiDB-lite"/>
    </source>
</evidence>
<dbReference type="GO" id="GO:0017004">
    <property type="term" value="P:cytochrome complex assembly"/>
    <property type="evidence" value="ECO:0007669"/>
    <property type="project" value="InterPro"/>
</dbReference>
<comment type="subunit">
    <text evidence="9">The 4 large subunits of the cytochrome b6-f complex are cytochrome b6, subunit IV (17 kDa polypeptide, PetD), cytochrome f and the Rieske protein, while the 4 small subunits are PetG, PetL, PetM and PetN. The complex functions as a dimer.</text>
</comment>
<keyword evidence="6" id="KW-0249">Electron transport</keyword>
<evidence type="ECO:0000256" key="8">
    <source>
        <dbReference type="ARBA" id="ARBA00023136"/>
    </source>
</evidence>
<dbReference type="InterPro" id="IPR005497">
    <property type="entry name" value="Cytochrome_b6-f_cplx_su8"/>
</dbReference>
<evidence type="ECO:0000313" key="14">
    <source>
        <dbReference type="EMBL" id="WZN60881.1"/>
    </source>
</evidence>
<evidence type="ECO:0000256" key="3">
    <source>
        <dbReference type="ARBA" id="ARBA00010969"/>
    </source>
</evidence>
<evidence type="ECO:0000256" key="2">
    <source>
        <dbReference type="ARBA" id="ARBA00004167"/>
    </source>
</evidence>
<dbReference type="GO" id="GO:0009512">
    <property type="term" value="C:cytochrome b6f complex"/>
    <property type="evidence" value="ECO:0007669"/>
    <property type="project" value="InterPro"/>
</dbReference>
<keyword evidence="7 13" id="KW-1133">Transmembrane helix</keyword>
<dbReference type="SUPFAM" id="SSF103451">
    <property type="entry name" value="PetN subunit of the cytochrome b6f complex"/>
    <property type="match status" value="1"/>
</dbReference>
<accession>A0AAX4P478</accession>
<keyword evidence="15" id="KW-1185">Reference proteome</keyword>
<proteinExistence type="inferred from homology"/>